<dbReference type="Proteomes" id="UP000766486">
    <property type="component" value="Unassembled WGS sequence"/>
</dbReference>
<dbReference type="InterPro" id="IPR000073">
    <property type="entry name" value="AB_hydrolase_1"/>
</dbReference>
<dbReference type="Pfam" id="PF12697">
    <property type="entry name" value="Abhydrolase_6"/>
    <property type="match status" value="1"/>
</dbReference>
<protein>
    <recommendedName>
        <fullName evidence="3">AB hydrolase-1 domain-containing protein</fullName>
    </recommendedName>
</protein>
<feature type="region of interest" description="Disordered" evidence="2">
    <location>
        <begin position="1"/>
        <end position="27"/>
    </location>
</feature>
<dbReference type="PANTHER" id="PTHR42886">
    <property type="entry name" value="RE40534P-RELATED"/>
    <property type="match status" value="1"/>
</dbReference>
<evidence type="ECO:0000313" key="5">
    <source>
        <dbReference type="Proteomes" id="UP000766486"/>
    </source>
</evidence>
<dbReference type="EMBL" id="CABFNS010000915">
    <property type="protein sequence ID" value="VUC35546.1"/>
    <property type="molecule type" value="Genomic_DNA"/>
</dbReference>
<keyword evidence="5" id="KW-1185">Reference proteome</keyword>
<comment type="similarity">
    <text evidence="1">Belongs to the peptidase S33 family. ABHD4/ABHD5 subfamily.</text>
</comment>
<sequence>MSVSLSAPGNEDWVEGNPSRPHDPDETDYKLLRENSVIKSYTTSQFTYSSIRVVYRRHPEADQRSLPLLVLVHGLGGSAAQIHSLLTRLKDTTSFLAIDLPGCGRSKFDPEAWGAYSFESLVEIVDIIASEFRQDDKIVLHGQSMGSAICAQLASRTSPNPSRIRDHVVGYIATCPPAKQLPPAASWIIKMLSCLPSWVFDVASLWDARGGPESYSVTQWLEPDAGFHIKRVQHRYNMQTRTPVWQRFIYGIAPTFENGRATAGQPGADIWAGVDVPVLLIFGEADHITPPANLDILREYIRGETDSSGQPDAGKPAFRGFVLPAPANHCLIYLPSTVDVVARHIQNFLQEEILKS</sequence>
<dbReference type="PANTHER" id="PTHR42886:SF29">
    <property type="entry name" value="PUMMELIG, ISOFORM A"/>
    <property type="match status" value="1"/>
</dbReference>
<accession>A0ABY6UWB4</accession>
<reference evidence="4 5" key="1">
    <citation type="submission" date="2019-06" db="EMBL/GenBank/DDBJ databases">
        <authorList>
            <person name="Broberg M."/>
        </authorList>
    </citation>
    <scope>NUCLEOTIDE SEQUENCE [LARGE SCALE GENOMIC DNA]</scope>
</reference>
<proteinExistence type="inferred from homology"/>
<evidence type="ECO:0000256" key="2">
    <source>
        <dbReference type="SAM" id="MobiDB-lite"/>
    </source>
</evidence>
<evidence type="ECO:0000256" key="1">
    <source>
        <dbReference type="ARBA" id="ARBA00038097"/>
    </source>
</evidence>
<evidence type="ECO:0000259" key="3">
    <source>
        <dbReference type="Pfam" id="PF12697"/>
    </source>
</evidence>
<comment type="caution">
    <text evidence="4">The sequence shown here is derived from an EMBL/GenBank/DDBJ whole genome shotgun (WGS) entry which is preliminary data.</text>
</comment>
<evidence type="ECO:0000313" key="4">
    <source>
        <dbReference type="EMBL" id="VUC35546.1"/>
    </source>
</evidence>
<gene>
    <name evidence="4" type="ORF">CLO192961_LOCUS421950</name>
</gene>
<dbReference type="SUPFAM" id="SSF53474">
    <property type="entry name" value="alpha/beta-Hydrolases"/>
    <property type="match status" value="1"/>
</dbReference>
<feature type="domain" description="AB hydrolase-1" evidence="3">
    <location>
        <begin position="69"/>
        <end position="330"/>
    </location>
</feature>
<organism evidence="4 5">
    <name type="scientific">Bionectria ochroleuca</name>
    <name type="common">Gliocladium roseum</name>
    <dbReference type="NCBI Taxonomy" id="29856"/>
    <lineage>
        <taxon>Eukaryota</taxon>
        <taxon>Fungi</taxon>
        <taxon>Dikarya</taxon>
        <taxon>Ascomycota</taxon>
        <taxon>Pezizomycotina</taxon>
        <taxon>Sordariomycetes</taxon>
        <taxon>Hypocreomycetidae</taxon>
        <taxon>Hypocreales</taxon>
        <taxon>Bionectriaceae</taxon>
        <taxon>Clonostachys</taxon>
    </lineage>
</organism>
<name>A0ABY6UWB4_BIOOC</name>
<dbReference type="Gene3D" id="3.40.50.1820">
    <property type="entry name" value="alpha/beta hydrolase"/>
    <property type="match status" value="1"/>
</dbReference>
<dbReference type="InterPro" id="IPR029058">
    <property type="entry name" value="AB_hydrolase_fold"/>
</dbReference>